<protein>
    <recommendedName>
        <fullName evidence="8">Probable membrane transporter protein</fullName>
    </recommendedName>
</protein>
<dbReference type="RefSeq" id="WP_092685578.1">
    <property type="nucleotide sequence ID" value="NZ_FNMZ01000015.1"/>
</dbReference>
<organism evidence="9 10">
    <name type="scientific">Albimonas donghaensis</name>
    <dbReference type="NCBI Taxonomy" id="356660"/>
    <lineage>
        <taxon>Bacteria</taxon>
        <taxon>Pseudomonadati</taxon>
        <taxon>Pseudomonadota</taxon>
        <taxon>Alphaproteobacteria</taxon>
        <taxon>Rhodobacterales</taxon>
        <taxon>Paracoccaceae</taxon>
        <taxon>Albimonas</taxon>
    </lineage>
</organism>
<evidence type="ECO:0000256" key="1">
    <source>
        <dbReference type="ARBA" id="ARBA00004651"/>
    </source>
</evidence>
<evidence type="ECO:0000313" key="10">
    <source>
        <dbReference type="Proteomes" id="UP000199118"/>
    </source>
</evidence>
<dbReference type="EMBL" id="FNMZ01000015">
    <property type="protein sequence ID" value="SDX96497.1"/>
    <property type="molecule type" value="Genomic_DNA"/>
</dbReference>
<evidence type="ECO:0000256" key="6">
    <source>
        <dbReference type="ARBA" id="ARBA00022989"/>
    </source>
</evidence>
<evidence type="ECO:0000256" key="4">
    <source>
        <dbReference type="ARBA" id="ARBA00022475"/>
    </source>
</evidence>
<dbReference type="PANTHER" id="PTHR30269">
    <property type="entry name" value="TRANSMEMBRANE PROTEIN YFCA"/>
    <property type="match status" value="1"/>
</dbReference>
<keyword evidence="10" id="KW-1185">Reference proteome</keyword>
<evidence type="ECO:0000256" key="5">
    <source>
        <dbReference type="ARBA" id="ARBA00022692"/>
    </source>
</evidence>
<feature type="transmembrane region" description="Helical" evidence="8">
    <location>
        <begin position="103"/>
        <end position="120"/>
    </location>
</feature>
<feature type="transmembrane region" description="Helical" evidence="8">
    <location>
        <begin position="141"/>
        <end position="166"/>
    </location>
</feature>
<feature type="transmembrane region" description="Helical" evidence="8">
    <location>
        <begin position="172"/>
        <end position="192"/>
    </location>
</feature>
<keyword evidence="7 8" id="KW-0472">Membrane</keyword>
<feature type="transmembrane region" description="Helical" evidence="8">
    <location>
        <begin position="79"/>
        <end position="97"/>
    </location>
</feature>
<comment type="subcellular location">
    <subcellularLocation>
        <location evidence="1 8">Cell membrane</location>
        <topology evidence="1 8">Multi-pass membrane protein</topology>
    </subcellularLocation>
</comment>
<evidence type="ECO:0000256" key="8">
    <source>
        <dbReference type="RuleBase" id="RU363041"/>
    </source>
</evidence>
<dbReference type="Pfam" id="PF01925">
    <property type="entry name" value="TauE"/>
    <property type="match status" value="1"/>
</dbReference>
<feature type="transmembrane region" description="Helical" evidence="8">
    <location>
        <begin position="236"/>
        <end position="257"/>
    </location>
</feature>
<dbReference type="InterPro" id="IPR052017">
    <property type="entry name" value="TSUP"/>
</dbReference>
<keyword evidence="3" id="KW-0813">Transport</keyword>
<evidence type="ECO:0000256" key="3">
    <source>
        <dbReference type="ARBA" id="ARBA00022448"/>
    </source>
</evidence>
<proteinExistence type="inferred from homology"/>
<feature type="transmembrane region" description="Helical" evidence="8">
    <location>
        <begin position="39"/>
        <end position="59"/>
    </location>
</feature>
<keyword evidence="4 8" id="KW-1003">Cell membrane</keyword>
<evidence type="ECO:0000256" key="2">
    <source>
        <dbReference type="ARBA" id="ARBA00009142"/>
    </source>
</evidence>
<reference evidence="9 10" key="1">
    <citation type="submission" date="2016-10" db="EMBL/GenBank/DDBJ databases">
        <authorList>
            <person name="de Groot N.N."/>
        </authorList>
    </citation>
    <scope>NUCLEOTIDE SEQUENCE [LARGE SCALE GENOMIC DNA]</scope>
    <source>
        <strain evidence="9 10">DSM 17890</strain>
    </source>
</reference>
<evidence type="ECO:0000256" key="7">
    <source>
        <dbReference type="ARBA" id="ARBA00023136"/>
    </source>
</evidence>
<keyword evidence="5 8" id="KW-0812">Transmembrane</keyword>
<dbReference type="OrthoDB" id="7028171at2"/>
<dbReference type="PANTHER" id="PTHR30269:SF37">
    <property type="entry name" value="MEMBRANE TRANSPORTER PROTEIN"/>
    <property type="match status" value="1"/>
</dbReference>
<accession>A0A1H3G0C3</accession>
<gene>
    <name evidence="9" type="ORF">SAMN05444336_11534</name>
</gene>
<dbReference type="GO" id="GO:0005886">
    <property type="term" value="C:plasma membrane"/>
    <property type="evidence" value="ECO:0007669"/>
    <property type="project" value="UniProtKB-SubCell"/>
</dbReference>
<sequence>MGPDITDPLFLAAAAAAVLIAGISKGGFGAGAGFVSTPILSLVASPEVAVGVLLPLFCVMDLTGLRAYWGKWSRADAQALMLGAIPGMALGAALFAIIPTDGLRLLIGLIALGFVAFQAARARGFLGAGAARPFSRARGGFWGMACGFTSFTSHAGGPPVAVYLLPRGLDKLTYQATTVILFWFVNAAKLGPYWALGLFGDGQLVAAAWLAPLAVVGFMAGVWAHKHVPDRLYFQLIHTLLVLTGGKLVWDGAAGLWG</sequence>
<name>A0A1H3G0C3_9RHOB</name>
<dbReference type="Proteomes" id="UP000199118">
    <property type="component" value="Unassembled WGS sequence"/>
</dbReference>
<dbReference type="AlphaFoldDB" id="A0A1H3G0C3"/>
<keyword evidence="6 8" id="KW-1133">Transmembrane helix</keyword>
<feature type="transmembrane region" description="Helical" evidence="8">
    <location>
        <begin position="204"/>
        <end position="224"/>
    </location>
</feature>
<evidence type="ECO:0000313" key="9">
    <source>
        <dbReference type="EMBL" id="SDX96497.1"/>
    </source>
</evidence>
<dbReference type="InterPro" id="IPR002781">
    <property type="entry name" value="TM_pro_TauE-like"/>
</dbReference>
<comment type="similarity">
    <text evidence="2 8">Belongs to the 4-toluene sulfonate uptake permease (TSUP) (TC 2.A.102) family.</text>
</comment>